<dbReference type="PANTHER" id="PTHR47773:SF1">
    <property type="entry name" value="C2H2-TYPE DOMAIN-CONTAINING PROTEIN"/>
    <property type="match status" value="1"/>
</dbReference>
<dbReference type="Proteomes" id="UP000290572">
    <property type="component" value="Unassembled WGS sequence"/>
</dbReference>
<evidence type="ECO:0000313" key="2">
    <source>
        <dbReference type="Proteomes" id="UP000290572"/>
    </source>
</evidence>
<comment type="caution">
    <text evidence="1">The sequence shown here is derived from an EMBL/GenBank/DDBJ whole genome shotgun (WGS) entry which is preliminary data.</text>
</comment>
<dbReference type="EMBL" id="QBIY01013102">
    <property type="protein sequence ID" value="RXN11868.1"/>
    <property type="molecule type" value="Genomic_DNA"/>
</dbReference>
<keyword evidence="2" id="KW-1185">Reference proteome</keyword>
<gene>
    <name evidence="1" type="ORF">ROHU_010367</name>
</gene>
<accession>A0A498LTU2</accession>
<sequence length="400" mass="45026">MRRFTAGLTTEHHPLYGTFCSKLSSCIFEWDKDDISRLKEAKKTMLLKKHGGHILSSITSNELAKHCRSRTRGVEETRALIHGLLDSMWELTDTTGLHLINPESMAHVREVQQKHLSCIQDPPDVQLYTKLGSGLQKGDKILDVLRCGRGSSSLESFHRHQCTFIPGWRRNALHTQMYMLEGASRWNINRAHQAVDMSGTSHTKIYDVCLMSHLNVLSNRVLGCALLPEFMPPGKPTDERVAVEYLLAQSDRGDLLSPLVHGEITPPETQEVEVQEDECLDVTICDAADINLEAHTLSSSSSHDDSLISSLAAQRLDVHRISECIALKLLKEFREARNRPKDNKGKIFPIPQSIVMTYSHIKQLLEDCREVLDKTNLVLVTVNNTTVSSWLVVLGFLNSF</sequence>
<proteinExistence type="predicted"/>
<organism evidence="1 2">
    <name type="scientific">Labeo rohita</name>
    <name type="common">Indian major carp</name>
    <name type="synonym">Cyprinus rohita</name>
    <dbReference type="NCBI Taxonomy" id="84645"/>
    <lineage>
        <taxon>Eukaryota</taxon>
        <taxon>Metazoa</taxon>
        <taxon>Chordata</taxon>
        <taxon>Craniata</taxon>
        <taxon>Vertebrata</taxon>
        <taxon>Euteleostomi</taxon>
        <taxon>Actinopterygii</taxon>
        <taxon>Neopterygii</taxon>
        <taxon>Teleostei</taxon>
        <taxon>Ostariophysi</taxon>
        <taxon>Cypriniformes</taxon>
        <taxon>Cyprinidae</taxon>
        <taxon>Labeoninae</taxon>
        <taxon>Labeonini</taxon>
        <taxon>Labeo</taxon>
    </lineage>
</organism>
<dbReference type="PANTHER" id="PTHR47773">
    <property type="entry name" value="SI:DKEY-9I5.2-RELATED"/>
    <property type="match status" value="1"/>
</dbReference>
<evidence type="ECO:0000313" key="1">
    <source>
        <dbReference type="EMBL" id="RXN11868.1"/>
    </source>
</evidence>
<protein>
    <submittedName>
        <fullName evidence="1">Carboxyl-terminal PDZ ligand of neuronal nitric oxide synthase</fullName>
    </submittedName>
</protein>
<dbReference type="STRING" id="84645.A0A498LTU2"/>
<dbReference type="AlphaFoldDB" id="A0A498LTU2"/>
<reference evidence="1 2" key="1">
    <citation type="submission" date="2018-03" db="EMBL/GenBank/DDBJ databases">
        <title>Draft genome sequence of Rohu Carp (Labeo rohita).</title>
        <authorList>
            <person name="Das P."/>
            <person name="Kushwaha B."/>
            <person name="Joshi C.G."/>
            <person name="Kumar D."/>
            <person name="Nagpure N.S."/>
            <person name="Sahoo L."/>
            <person name="Das S.P."/>
            <person name="Bit A."/>
            <person name="Patnaik S."/>
            <person name="Meher P.K."/>
            <person name="Jayasankar P."/>
            <person name="Koringa P.G."/>
            <person name="Patel N.V."/>
            <person name="Hinsu A.T."/>
            <person name="Kumar R."/>
            <person name="Pandey M."/>
            <person name="Agarwal S."/>
            <person name="Srivastava S."/>
            <person name="Singh M."/>
            <person name="Iquebal M.A."/>
            <person name="Jaiswal S."/>
            <person name="Angadi U.B."/>
            <person name="Kumar N."/>
            <person name="Raza M."/>
            <person name="Shah T.M."/>
            <person name="Rai A."/>
            <person name="Jena J.K."/>
        </authorList>
    </citation>
    <scope>NUCLEOTIDE SEQUENCE [LARGE SCALE GENOMIC DNA]</scope>
    <source>
        <strain evidence="1">DASCIFA01</strain>
        <tissue evidence="1">Testis</tissue>
    </source>
</reference>
<name>A0A498LTU2_LABRO</name>